<keyword evidence="3" id="KW-1185">Reference proteome</keyword>
<gene>
    <name evidence="2" type="ORF">AAE3_LOCUS4016</name>
</gene>
<dbReference type="OrthoDB" id="2638305at2759"/>
<dbReference type="Proteomes" id="UP000467700">
    <property type="component" value="Unassembled WGS sequence"/>
</dbReference>
<sequence>MSISGDVFEPCIVRKMLKNLAGTLAEKRQFESNWKANVDKRLKGWLNHQDKQSRSRHQLEWEAEIVEYVDYLHQRTSLHKNSKAPVAPSLGTDIPLLGPRFFPPTYLHFMRRIIHLVFYPSALDGCPACGSNETLWDGWTATGAHEVMEFGEKSAHLDISSAARSARPNMGKAAQSRVMSQTHQGTASQQLVVYSGKSGSTGEYQSNYDHHQCQLVLQNNSSIKLHLLEYYERKLEYLSCFEAAHLHPFPGQRTNLEMFSEPGQESGYSDAFITNDLITDIYLDFIKKTREGESHNYCQTRTGKCLSLDNTFRSAKKAVILEKDKTHTKMFKGGILSVINERSETLAWSASPEETRVVLEGIKKRHDVLQVPQPNTVVVDNCCQVRWHVSGGLPGSDVVLDVHHFMSRYGSVLINGARNPYRSQVLLDIRNSIIKQPAGKNGPAKYWEKDEQEERLEHAFEKWLKHGNIWLTQASKVHTDQLAHVKKGCLARRCQDIASDGSRIEGSHKAWNLLQRAQPSGLEVYAGLAHDFVLRQNLRIGSTRLKNAKNLTTADQFALSAHESHHISLVDFAAHLFNSLYQKEPLPSKQKLRLSPTLPRVASGETFGLVVSENTTSFGRLFVVKDEPELDPDLQILDEMLSDRDGDGDGDGSIVVMGSGPPTSSKGKRKADADHVTVEGEGGSVTGAAESPPAAKRLRQVDGSEKAEAMSLSLLSIMDISSTEEQAIHDHAITAPAPQSQRSEVDMFFRPVLTKNQTEQSLGPLVNMTGNQVHAKETLDSLTAPLSKPPAQSNLTRSQLLFSVATSINPLSLSIKGKSEFFLFMDMRAEFQWVTFSMTSQKWVSATQLFNSCLETQGKVNREAVVKKNPRALMEKLGEVEAIIVKHVATKNYTSQRSGTEIFWQKHCTTVQAVIKSEGVDANVNAGPAIRKRKVAICSRCKAVMYPGPTGAPENHRKGICADGVRQKAKADTTDQSLPEWPQPIGIFTDGVQFHLLKFLSTVRELYDKVFEDATSSCGQEFSMEDEAFAMMLNSRIQFVNGRALFCLFDLVNMPGTPESLLIR</sequence>
<protein>
    <submittedName>
        <fullName evidence="2">Uncharacterized protein</fullName>
    </submittedName>
</protein>
<dbReference type="EMBL" id="CACVBS010000034">
    <property type="protein sequence ID" value="CAA7261854.1"/>
    <property type="molecule type" value="Genomic_DNA"/>
</dbReference>
<reference evidence="2 3" key="1">
    <citation type="submission" date="2020-01" db="EMBL/GenBank/DDBJ databases">
        <authorList>
            <person name="Gupta K D."/>
        </authorList>
    </citation>
    <scope>NUCLEOTIDE SEQUENCE [LARGE SCALE GENOMIC DNA]</scope>
</reference>
<evidence type="ECO:0000313" key="3">
    <source>
        <dbReference type="Proteomes" id="UP000467700"/>
    </source>
</evidence>
<organism evidence="2 3">
    <name type="scientific">Cyclocybe aegerita</name>
    <name type="common">Black poplar mushroom</name>
    <name type="synonym">Agrocybe aegerita</name>
    <dbReference type="NCBI Taxonomy" id="1973307"/>
    <lineage>
        <taxon>Eukaryota</taxon>
        <taxon>Fungi</taxon>
        <taxon>Dikarya</taxon>
        <taxon>Basidiomycota</taxon>
        <taxon>Agaricomycotina</taxon>
        <taxon>Agaricomycetes</taxon>
        <taxon>Agaricomycetidae</taxon>
        <taxon>Agaricales</taxon>
        <taxon>Agaricineae</taxon>
        <taxon>Bolbitiaceae</taxon>
        <taxon>Cyclocybe</taxon>
    </lineage>
</organism>
<dbReference type="AlphaFoldDB" id="A0A8S0W4B6"/>
<accession>A0A8S0W4B6</accession>
<comment type="caution">
    <text evidence="2">The sequence shown here is derived from an EMBL/GenBank/DDBJ whole genome shotgun (WGS) entry which is preliminary data.</text>
</comment>
<name>A0A8S0W4B6_CYCAE</name>
<proteinExistence type="predicted"/>
<evidence type="ECO:0000256" key="1">
    <source>
        <dbReference type="SAM" id="MobiDB-lite"/>
    </source>
</evidence>
<evidence type="ECO:0000313" key="2">
    <source>
        <dbReference type="EMBL" id="CAA7261854.1"/>
    </source>
</evidence>
<feature type="region of interest" description="Disordered" evidence="1">
    <location>
        <begin position="657"/>
        <end position="695"/>
    </location>
</feature>